<dbReference type="GO" id="GO:0019985">
    <property type="term" value="P:translesion synthesis"/>
    <property type="evidence" value="ECO:0007669"/>
    <property type="project" value="TreeGrafter"/>
</dbReference>
<comment type="similarity">
    <text evidence="1 4">Belongs to the PCNA family.</text>
</comment>
<dbReference type="Pfam" id="PF02747">
    <property type="entry name" value="PCNA_C"/>
    <property type="match status" value="1"/>
</dbReference>
<dbReference type="EMBL" id="LT608278">
    <property type="protein sequence ID" value="SCO62782.1"/>
    <property type="molecule type" value="Genomic_DNA"/>
</dbReference>
<dbReference type="Proteomes" id="UP000220214">
    <property type="component" value="Chromosome 14"/>
</dbReference>
<dbReference type="Proteomes" id="UP000219974">
    <property type="component" value="Chromosome 14"/>
</dbReference>
<dbReference type="OMA" id="MDNSHIS"/>
<dbReference type="HAMAP" id="MF_00317">
    <property type="entry name" value="DNApol_clamp_arch"/>
    <property type="match status" value="1"/>
</dbReference>
<dbReference type="SUPFAM" id="SSF55979">
    <property type="entry name" value="DNA clamp"/>
    <property type="match status" value="2"/>
</dbReference>
<dbReference type="EMBL" id="LT608262">
    <property type="protein sequence ID" value="SCO64342.1"/>
    <property type="molecule type" value="Genomic_DNA"/>
</dbReference>
<gene>
    <name evidence="8" type="primary">PCNA2</name>
    <name evidence="8" type="ORF">PBK173_000469100</name>
    <name evidence="10" type="ORF">PBNK65E_000459100</name>
    <name evidence="9" type="ORF">PBNK65NY_000457900</name>
    <name evidence="12" type="ORF">PBSP11A_000458800</name>
    <name evidence="11" type="ORF">PBSP11RLL_000458200</name>
</gene>
<evidence type="ECO:0000313" key="13">
    <source>
        <dbReference type="Proteomes" id="UP000069549"/>
    </source>
</evidence>
<protein>
    <recommendedName>
        <fullName evidence="3">DNA sliding clamp PCNA</fullName>
    </recommendedName>
</protein>
<dbReference type="Proteomes" id="UP000516480">
    <property type="component" value="Chromosome 14"/>
</dbReference>
<reference evidence="8 13" key="2">
    <citation type="submission" date="2016-02" db="EMBL/GenBank/DDBJ databases">
        <authorList>
            <consortium name="Pathogen Informatics"/>
        </authorList>
    </citation>
    <scope>NUCLEOTIDE SEQUENCE [LARGE SCALE GENOMIC DNA]</scope>
    <source>
        <strain evidence="8 13">K173</strain>
        <strain evidence="9 17">NK65 ny</strain>
        <strain evidence="10 16">NK65e</strain>
        <strain evidence="12 14">SP11 Antwerpcl1</strain>
        <strain evidence="11 15">SP11 RLL</strain>
    </source>
</reference>
<dbReference type="GO" id="GO:0006272">
    <property type="term" value="P:leading strand elongation"/>
    <property type="evidence" value="ECO:0007669"/>
    <property type="project" value="TreeGrafter"/>
</dbReference>
<dbReference type="Proteomes" id="UP000069549">
    <property type="component" value="Chromosome 14"/>
</dbReference>
<feature type="domain" description="Proliferating cell nuclear antigen PCNA N-terminal" evidence="5">
    <location>
        <begin position="1"/>
        <end position="129"/>
    </location>
</feature>
<keyword evidence="3" id="KW-0539">Nucleus</keyword>
<evidence type="ECO:0000313" key="11">
    <source>
        <dbReference type="EMBL" id="SCO62782.1"/>
    </source>
</evidence>
<comment type="subcellular location">
    <subcellularLocation>
        <location evidence="3">Nucleus</location>
    </subcellularLocation>
</comment>
<evidence type="ECO:0000259" key="5">
    <source>
        <dbReference type="Pfam" id="PF00705"/>
    </source>
</evidence>
<dbReference type="VEuPathDB" id="PlasmoDB:PBANKA_1441400"/>
<evidence type="ECO:0000313" key="15">
    <source>
        <dbReference type="Proteomes" id="UP000219974"/>
    </source>
</evidence>
<dbReference type="GO" id="GO:0006298">
    <property type="term" value="P:mismatch repair"/>
    <property type="evidence" value="ECO:0007669"/>
    <property type="project" value="TreeGrafter"/>
</dbReference>
<dbReference type="Proteomes" id="UP000219860">
    <property type="component" value="Chromosome 14"/>
</dbReference>
<evidence type="ECO:0000313" key="16">
    <source>
        <dbReference type="Proteomes" id="UP000220214"/>
    </source>
</evidence>
<feature type="domain" description="Proliferating cell nuclear antigen PCNA C-terminal" evidence="6">
    <location>
        <begin position="133"/>
        <end position="243"/>
    </location>
</feature>
<accession>A0A024DAY1</accession>
<keyword evidence="4" id="KW-0235">DNA replication</keyword>
<dbReference type="GO" id="GO:0003677">
    <property type="term" value="F:DNA binding"/>
    <property type="evidence" value="ECO:0007669"/>
    <property type="project" value="UniProtKB-KW"/>
</dbReference>
<name>A0A024DAY1_PLABE</name>
<dbReference type="EMBL" id="KJ531217">
    <property type="protein sequence ID" value="AHZ44502.1"/>
    <property type="molecule type" value="Genomic_DNA"/>
</dbReference>
<keyword evidence="2 4" id="KW-0238">DNA-binding</keyword>
<dbReference type="GO" id="GO:0043626">
    <property type="term" value="C:PCNA complex"/>
    <property type="evidence" value="ECO:0007669"/>
    <property type="project" value="TreeGrafter"/>
</dbReference>
<dbReference type="AlphaFoldDB" id="A0A024DAY1"/>
<dbReference type="PANTHER" id="PTHR11352">
    <property type="entry name" value="PROLIFERATING CELL NUCLEAR ANTIGEN"/>
    <property type="match status" value="1"/>
</dbReference>
<evidence type="ECO:0000313" key="9">
    <source>
        <dbReference type="EMBL" id="SCM26705.1"/>
    </source>
</evidence>
<dbReference type="InterPro" id="IPR000730">
    <property type="entry name" value="Pr_cel_nuc_antig"/>
</dbReference>
<reference evidence="7" key="1">
    <citation type="submission" date="2014-03" db="EMBL/GenBank/DDBJ databases">
        <title>Plasmodium berghei DNA damage repair protein.</title>
        <authorList>
            <person name="Ansari A."/>
            <person name="Alruwaili J."/>
        </authorList>
    </citation>
    <scope>NUCLEOTIDE SEQUENCE</scope>
    <source>
        <strain evidence="7">ANKA</strain>
    </source>
</reference>
<evidence type="ECO:0000313" key="17">
    <source>
        <dbReference type="Proteomes" id="UP000516480"/>
    </source>
</evidence>
<dbReference type="FunFam" id="3.70.10.10:FF:000009">
    <property type="entry name" value="Proliferating cell nuclear antigen"/>
    <property type="match status" value="1"/>
</dbReference>
<evidence type="ECO:0000259" key="6">
    <source>
        <dbReference type="Pfam" id="PF02747"/>
    </source>
</evidence>
<dbReference type="PROSITE" id="PS01251">
    <property type="entry name" value="PCNA_1"/>
    <property type="match status" value="1"/>
</dbReference>
<proteinExistence type="inferred from homology"/>
<dbReference type="OrthoDB" id="534348at2759"/>
<evidence type="ECO:0000256" key="2">
    <source>
        <dbReference type="ARBA" id="ARBA00023125"/>
    </source>
</evidence>
<dbReference type="PRINTS" id="PR00339">
    <property type="entry name" value="PCNACYCLIN"/>
</dbReference>
<evidence type="ECO:0000313" key="7">
    <source>
        <dbReference type="EMBL" id="AHZ44502.1"/>
    </source>
</evidence>
<evidence type="ECO:0000313" key="8">
    <source>
        <dbReference type="EMBL" id="CXJ23064.1"/>
    </source>
</evidence>
<sequence>MFECRIDGQFFKKLFETLKDICTEVNLECDENGIKMQSMDCSHVSLVDLNIMSDFFQHYRCDKKCVLGISINFMLKILSVIKEKSTVFLFKEDNENDAVLNIGIIDEEEQSSTEDSLEIQVKLINTQKEHLEIPQSEYHCQCTMKSKKFQEFTKYLNSIGDNVSISMKKDTMILSTTGSDIKVTKQFTNDMPDVSITCSKYVSQEFATRYLVMFSRASALSDEVLISLSPNIPVSIKFNFKQQLTELPDNSHLTFFLAPKIGEY</sequence>
<evidence type="ECO:0000256" key="1">
    <source>
        <dbReference type="ARBA" id="ARBA00010462"/>
    </source>
</evidence>
<comment type="function">
    <text evidence="3">This protein is an auxiliary protein of DNA polymerase delta and is involved in the control of eukaryotic DNA replication by increasing the polymerase's processivity during elongation of the leading strand.</text>
</comment>
<evidence type="ECO:0000313" key="10">
    <source>
        <dbReference type="EMBL" id="SCN28594.1"/>
    </source>
</evidence>
<dbReference type="NCBIfam" id="TIGR00590">
    <property type="entry name" value="pcna"/>
    <property type="match status" value="1"/>
</dbReference>
<evidence type="ECO:0000256" key="4">
    <source>
        <dbReference type="RuleBase" id="RU003671"/>
    </source>
</evidence>
<dbReference type="InterPro" id="IPR022649">
    <property type="entry name" value="Pr_cel_nuc_antig_C"/>
</dbReference>
<dbReference type="EMBL" id="LT160034">
    <property type="protein sequence ID" value="CXJ23064.1"/>
    <property type="molecule type" value="Genomic_DNA"/>
</dbReference>
<evidence type="ECO:0000313" key="14">
    <source>
        <dbReference type="Proteomes" id="UP000219860"/>
    </source>
</evidence>
<dbReference type="Gene3D" id="3.70.10.10">
    <property type="match status" value="1"/>
</dbReference>
<dbReference type="PANTHER" id="PTHR11352:SF0">
    <property type="entry name" value="PROLIFERATING CELL NUCLEAR ANTIGEN"/>
    <property type="match status" value="1"/>
</dbReference>
<dbReference type="InterPro" id="IPR046938">
    <property type="entry name" value="DNA_clamp_sf"/>
</dbReference>
<dbReference type="EMBL" id="LT614640">
    <property type="protein sequence ID" value="SCN28594.1"/>
    <property type="molecule type" value="Genomic_DNA"/>
</dbReference>
<dbReference type="InterPro" id="IPR022659">
    <property type="entry name" value="Pr_cel_nuc_antig_CS"/>
</dbReference>
<organism evidence="7">
    <name type="scientific">Plasmodium berghei</name>
    <dbReference type="NCBI Taxonomy" id="5821"/>
    <lineage>
        <taxon>Eukaryota</taxon>
        <taxon>Sar</taxon>
        <taxon>Alveolata</taxon>
        <taxon>Apicomplexa</taxon>
        <taxon>Aconoidasida</taxon>
        <taxon>Haemosporida</taxon>
        <taxon>Plasmodiidae</taxon>
        <taxon>Plasmodium</taxon>
        <taxon>Plasmodium (Vinckeia)</taxon>
    </lineage>
</organism>
<dbReference type="Pfam" id="PF00705">
    <property type="entry name" value="PCNA_N"/>
    <property type="match status" value="1"/>
</dbReference>
<dbReference type="EMBL" id="LT608150">
    <property type="protein sequence ID" value="SCM26705.1"/>
    <property type="molecule type" value="Genomic_DNA"/>
</dbReference>
<dbReference type="InterPro" id="IPR022648">
    <property type="entry name" value="Pr_cel_nuc_antig_N"/>
</dbReference>
<dbReference type="GO" id="GO:0030337">
    <property type="term" value="F:DNA polymerase processivity factor activity"/>
    <property type="evidence" value="ECO:0007669"/>
    <property type="project" value="InterPro"/>
</dbReference>
<evidence type="ECO:0000313" key="12">
    <source>
        <dbReference type="EMBL" id="SCO64342.1"/>
    </source>
</evidence>
<dbReference type="GO" id="GO:0006275">
    <property type="term" value="P:regulation of DNA replication"/>
    <property type="evidence" value="ECO:0007669"/>
    <property type="project" value="InterPro"/>
</dbReference>
<evidence type="ECO:0000256" key="3">
    <source>
        <dbReference type="RuleBase" id="RU000641"/>
    </source>
</evidence>
<dbReference type="CDD" id="cd00577">
    <property type="entry name" value="PCNA"/>
    <property type="match status" value="1"/>
</dbReference>